<dbReference type="Proteomes" id="UP000663828">
    <property type="component" value="Unassembled WGS sequence"/>
</dbReference>
<reference evidence="2" key="1">
    <citation type="submission" date="2021-02" db="EMBL/GenBank/DDBJ databases">
        <authorList>
            <person name="Nowell W R."/>
        </authorList>
    </citation>
    <scope>NUCLEOTIDE SEQUENCE</scope>
</reference>
<dbReference type="AlphaFoldDB" id="A0A816E206"/>
<keyword evidence="3" id="KW-1185">Reference proteome</keyword>
<feature type="compositionally biased region" description="Low complexity" evidence="1">
    <location>
        <begin position="328"/>
        <end position="339"/>
    </location>
</feature>
<evidence type="ECO:0000256" key="1">
    <source>
        <dbReference type="SAM" id="MobiDB-lite"/>
    </source>
</evidence>
<accession>A0A816E206</accession>
<name>A0A816E206_ADIRI</name>
<feature type="compositionally biased region" description="Basic and acidic residues" evidence="1">
    <location>
        <begin position="317"/>
        <end position="327"/>
    </location>
</feature>
<gene>
    <name evidence="2" type="ORF">XAT740_LOCUS53207</name>
</gene>
<feature type="non-terminal residue" evidence="2">
    <location>
        <position position="1"/>
    </location>
</feature>
<feature type="region of interest" description="Disordered" evidence="1">
    <location>
        <begin position="315"/>
        <end position="344"/>
    </location>
</feature>
<organism evidence="2 3">
    <name type="scientific">Adineta ricciae</name>
    <name type="common">Rotifer</name>
    <dbReference type="NCBI Taxonomy" id="249248"/>
    <lineage>
        <taxon>Eukaryota</taxon>
        <taxon>Metazoa</taxon>
        <taxon>Spiralia</taxon>
        <taxon>Gnathifera</taxon>
        <taxon>Rotifera</taxon>
        <taxon>Eurotatoria</taxon>
        <taxon>Bdelloidea</taxon>
        <taxon>Adinetida</taxon>
        <taxon>Adinetidae</taxon>
        <taxon>Adineta</taxon>
    </lineage>
</organism>
<evidence type="ECO:0000313" key="2">
    <source>
        <dbReference type="EMBL" id="CAF1640348.1"/>
    </source>
</evidence>
<evidence type="ECO:0000313" key="3">
    <source>
        <dbReference type="Proteomes" id="UP000663828"/>
    </source>
</evidence>
<comment type="caution">
    <text evidence="2">The sequence shown here is derived from an EMBL/GenBank/DDBJ whole genome shotgun (WGS) entry which is preliminary data.</text>
</comment>
<protein>
    <submittedName>
        <fullName evidence="2">Uncharacterized protein</fullName>
    </submittedName>
</protein>
<sequence>MNQTIMEDDLPLKLIELSDFLRSPSILSKRLSFKETKLQENLPSNKVEQGKKGKENLPGIILLTQKAISNEVNQPIQKELIVSNDVIIFADDVDRKKLGILQKSNHFFSRHLLITSGAALQALISPLTNAKEWIIVCKLKYCKLYTKQPSIHGTVIISLNITHPLVRYELLTALDLLQQTFNEVKSAYIVIDFSQILTRWFKTYLRRTDQYPSLSHRLLYRYQFQPWKCSITLGKRQIQHENDHHHFGMSIQKMLYKSDIPMQIYINFNTLPTNVYSIELNNVFIYSMNNDHKQMIKDMGNGLSLISIQDLNSSKDQQIEKKEEKTPKQQQQQQQTDETNSVLSTYEPNEQERMLFEKLWDNRIRIQMQHQQLMMKATRFICFPSTNDDIKNNNKLNQQMIKCIPQIQLQLNLFNIDNHPDKFCLLHYIREDIFMDTTEYVLSHQIIPYCLRSSEGYIPDLNLDYINNDDPALTFLQLKEQNITSEQLLSWSISIDLAERYEMFLSSISNSSIDREMLFYNCTFPSFGPLCRFIIERDDKASFDDIVELHFGSKSETRES</sequence>
<dbReference type="EMBL" id="CAJNOR010009030">
    <property type="protein sequence ID" value="CAF1640348.1"/>
    <property type="molecule type" value="Genomic_DNA"/>
</dbReference>
<proteinExistence type="predicted"/>